<dbReference type="Pfam" id="PF00005">
    <property type="entry name" value="ABC_tran"/>
    <property type="match status" value="1"/>
</dbReference>
<dbReference type="GO" id="GO:0016887">
    <property type="term" value="F:ATP hydrolysis activity"/>
    <property type="evidence" value="ECO:0007669"/>
    <property type="project" value="InterPro"/>
</dbReference>
<dbReference type="CDD" id="cd03257">
    <property type="entry name" value="ABC_NikE_OppD_transporters"/>
    <property type="match status" value="1"/>
</dbReference>
<dbReference type="Gene3D" id="3.40.50.300">
    <property type="entry name" value="P-loop containing nucleotide triphosphate hydrolases"/>
    <property type="match status" value="1"/>
</dbReference>
<dbReference type="EMBL" id="FOHV01000006">
    <property type="protein sequence ID" value="SES97744.1"/>
    <property type="molecule type" value="Genomic_DNA"/>
</dbReference>
<comment type="subcellular location">
    <subcellularLocation>
        <location evidence="1">Cell inner membrane</location>
        <topology evidence="1">Peripheral membrane protein</topology>
    </subcellularLocation>
</comment>
<dbReference type="SMART" id="SM00382">
    <property type="entry name" value="AAA"/>
    <property type="match status" value="1"/>
</dbReference>
<keyword evidence="7" id="KW-0472">Membrane</keyword>
<dbReference type="Proteomes" id="UP000242642">
    <property type="component" value="Unassembled WGS sequence"/>
</dbReference>
<evidence type="ECO:0000256" key="6">
    <source>
        <dbReference type="ARBA" id="ARBA00022840"/>
    </source>
</evidence>
<evidence type="ECO:0000256" key="2">
    <source>
        <dbReference type="ARBA" id="ARBA00005417"/>
    </source>
</evidence>
<keyword evidence="12" id="KW-1185">Reference proteome</keyword>
<evidence type="ECO:0000259" key="10">
    <source>
        <dbReference type="PROSITE" id="PS50893"/>
    </source>
</evidence>
<evidence type="ECO:0000256" key="3">
    <source>
        <dbReference type="ARBA" id="ARBA00022448"/>
    </source>
</evidence>
<evidence type="ECO:0000256" key="9">
    <source>
        <dbReference type="ARBA" id="ARBA00047356"/>
    </source>
</evidence>
<keyword evidence="5" id="KW-0547">Nucleotide-binding</keyword>
<gene>
    <name evidence="11" type="ORF">SAMN02583745_01059</name>
</gene>
<evidence type="ECO:0000256" key="4">
    <source>
        <dbReference type="ARBA" id="ARBA00022475"/>
    </source>
</evidence>
<comment type="catalytic activity">
    <reaction evidence="9">
        <text>a dipeptide(out) + ATP + H2O = a dipeptide(in) + ADP + phosphate + H(+)</text>
        <dbReference type="Rhea" id="RHEA:23120"/>
        <dbReference type="ChEBI" id="CHEBI:15377"/>
        <dbReference type="ChEBI" id="CHEBI:15378"/>
        <dbReference type="ChEBI" id="CHEBI:30616"/>
        <dbReference type="ChEBI" id="CHEBI:43474"/>
        <dbReference type="ChEBI" id="CHEBI:90799"/>
        <dbReference type="ChEBI" id="CHEBI:456216"/>
        <dbReference type="EC" id="7.4.2.9"/>
    </reaction>
</comment>
<dbReference type="InterPro" id="IPR050388">
    <property type="entry name" value="ABC_Ni/Peptide_Import"/>
</dbReference>
<evidence type="ECO:0000256" key="8">
    <source>
        <dbReference type="ARBA" id="ARBA00038852"/>
    </source>
</evidence>
<dbReference type="InterPro" id="IPR003593">
    <property type="entry name" value="AAA+_ATPase"/>
</dbReference>
<dbReference type="GO" id="GO:0005524">
    <property type="term" value="F:ATP binding"/>
    <property type="evidence" value="ECO:0007669"/>
    <property type="project" value="UniProtKB-KW"/>
</dbReference>
<dbReference type="EC" id="7.4.2.9" evidence="8"/>
<keyword evidence="6 11" id="KW-0067">ATP-binding</keyword>
<dbReference type="STRING" id="1123402.SAMN02583745_01059"/>
<feature type="domain" description="ABC transporter" evidence="10">
    <location>
        <begin position="28"/>
        <end position="279"/>
    </location>
</feature>
<protein>
    <recommendedName>
        <fullName evidence="8">ABC-type dipeptide transporter</fullName>
        <ecNumber evidence="8">7.4.2.9</ecNumber>
    </recommendedName>
</protein>
<evidence type="ECO:0000256" key="7">
    <source>
        <dbReference type="ARBA" id="ARBA00023136"/>
    </source>
</evidence>
<evidence type="ECO:0000256" key="5">
    <source>
        <dbReference type="ARBA" id="ARBA00022741"/>
    </source>
</evidence>
<dbReference type="SUPFAM" id="SSF52540">
    <property type="entry name" value="P-loop containing nucleoside triphosphate hydrolases"/>
    <property type="match status" value="1"/>
</dbReference>
<dbReference type="InterPro" id="IPR027417">
    <property type="entry name" value="P-loop_NTPase"/>
</dbReference>
<organism evidence="11 12">
    <name type="scientific">Thorsellia anophelis DSM 18579</name>
    <dbReference type="NCBI Taxonomy" id="1123402"/>
    <lineage>
        <taxon>Bacteria</taxon>
        <taxon>Pseudomonadati</taxon>
        <taxon>Pseudomonadota</taxon>
        <taxon>Gammaproteobacteria</taxon>
        <taxon>Enterobacterales</taxon>
        <taxon>Thorselliaceae</taxon>
        <taxon>Thorsellia</taxon>
    </lineage>
</organism>
<dbReference type="GO" id="GO:0005886">
    <property type="term" value="C:plasma membrane"/>
    <property type="evidence" value="ECO:0007669"/>
    <property type="project" value="UniProtKB-SubCell"/>
</dbReference>
<sequence length="298" mass="32815">MITYIDDIKDIDDSQVINIPTDNVTPILTIKDLTVDLSSKQSGSYGTIIKDINLSLGSEVLALIGESGSGKSTLAKSIIGILPSNMKTRATAMHLSIKPHEPSVNLMEIQSQKKARGQHISMIMQDPKYALNPALTLKKQLELAYLGKLNHIEKQTYFNDILAQVGLNHTVLTQKPSALSGGMGQRFMIALALLNKPKLIIADEPTSALDADMKQHIMTLLIDRCKQHNIGLLLISHDLQAVTQFADRILIMKSGEIVDSGDRTTLQSSNHPYTRLLWSCRPSAKTYGKFLASTEQNQ</sequence>
<evidence type="ECO:0000313" key="12">
    <source>
        <dbReference type="Proteomes" id="UP000242642"/>
    </source>
</evidence>
<dbReference type="PROSITE" id="PS50893">
    <property type="entry name" value="ABC_TRANSPORTER_2"/>
    <property type="match status" value="1"/>
</dbReference>
<keyword evidence="3" id="KW-0813">Transport</keyword>
<comment type="similarity">
    <text evidence="2">Belongs to the ABC transporter superfamily.</text>
</comment>
<accession>A0A1I0ATK0</accession>
<name>A0A1I0ATK0_9GAMM</name>
<evidence type="ECO:0000313" key="11">
    <source>
        <dbReference type="EMBL" id="SES97744.1"/>
    </source>
</evidence>
<dbReference type="AlphaFoldDB" id="A0A1I0ATK0"/>
<dbReference type="RefSeq" id="WP_177168584.1">
    <property type="nucleotide sequence ID" value="NZ_FOHV01000006.1"/>
</dbReference>
<keyword evidence="4" id="KW-1003">Cell membrane</keyword>
<reference evidence="12" key="1">
    <citation type="submission" date="2016-10" db="EMBL/GenBank/DDBJ databases">
        <authorList>
            <person name="Varghese N."/>
            <person name="Submissions S."/>
        </authorList>
    </citation>
    <scope>NUCLEOTIDE SEQUENCE [LARGE SCALE GENOMIC DNA]</scope>
    <source>
        <strain evidence="12">DSM 18579</strain>
    </source>
</reference>
<proteinExistence type="inferred from homology"/>
<evidence type="ECO:0000256" key="1">
    <source>
        <dbReference type="ARBA" id="ARBA00004417"/>
    </source>
</evidence>
<dbReference type="PANTHER" id="PTHR43297">
    <property type="entry name" value="OLIGOPEPTIDE TRANSPORT ATP-BINDING PROTEIN APPD"/>
    <property type="match status" value="1"/>
</dbReference>
<dbReference type="InterPro" id="IPR003439">
    <property type="entry name" value="ABC_transporter-like_ATP-bd"/>
</dbReference>
<dbReference type="PANTHER" id="PTHR43297:SF2">
    <property type="entry name" value="DIPEPTIDE TRANSPORT ATP-BINDING PROTEIN DPPD"/>
    <property type="match status" value="1"/>
</dbReference>